<dbReference type="KEGG" id="kne:92179319"/>
<accession>A0AAW0YYI3</accession>
<evidence type="ECO:0000313" key="2">
    <source>
        <dbReference type="EMBL" id="KAK8861241.1"/>
    </source>
</evidence>
<keyword evidence="3" id="KW-1185">Reference proteome</keyword>
<dbReference type="EMBL" id="JBCAWK010000004">
    <property type="protein sequence ID" value="KAK8861241.1"/>
    <property type="molecule type" value="Genomic_DNA"/>
</dbReference>
<organism evidence="2 3">
    <name type="scientific">Kwoniella newhampshirensis</name>
    <dbReference type="NCBI Taxonomy" id="1651941"/>
    <lineage>
        <taxon>Eukaryota</taxon>
        <taxon>Fungi</taxon>
        <taxon>Dikarya</taxon>
        <taxon>Basidiomycota</taxon>
        <taxon>Agaricomycotina</taxon>
        <taxon>Tremellomycetes</taxon>
        <taxon>Tremellales</taxon>
        <taxon>Cryptococcaceae</taxon>
        <taxon>Kwoniella</taxon>
    </lineage>
</organism>
<dbReference type="GeneID" id="92179319"/>
<comment type="caution">
    <text evidence="2">The sequence shown here is derived from an EMBL/GenBank/DDBJ whole genome shotgun (WGS) entry which is preliminary data.</text>
</comment>
<dbReference type="AlphaFoldDB" id="A0AAW0YYI3"/>
<feature type="compositionally biased region" description="Polar residues" evidence="1">
    <location>
        <begin position="37"/>
        <end position="51"/>
    </location>
</feature>
<feature type="region of interest" description="Disordered" evidence="1">
    <location>
        <begin position="1"/>
        <end position="54"/>
    </location>
</feature>
<evidence type="ECO:0000256" key="1">
    <source>
        <dbReference type="SAM" id="MobiDB-lite"/>
    </source>
</evidence>
<evidence type="ECO:0000313" key="3">
    <source>
        <dbReference type="Proteomes" id="UP001388673"/>
    </source>
</evidence>
<protein>
    <submittedName>
        <fullName evidence="2">Uncharacterized protein</fullName>
    </submittedName>
</protein>
<dbReference type="RefSeq" id="XP_066803866.1">
    <property type="nucleotide sequence ID" value="XM_066945177.1"/>
</dbReference>
<name>A0AAW0YYI3_9TREE</name>
<dbReference type="Proteomes" id="UP001388673">
    <property type="component" value="Unassembled WGS sequence"/>
</dbReference>
<proteinExistence type="predicted"/>
<sequence length="94" mass="10593">MSSFTILDTIEEASTEAESPPPPTTPRKWSSDVDLSPGTQSSQSIKYNPNLTEHPEHWRSEGYAGFKYEGGKPIDVAKYWYFPPKPSASDEKRE</sequence>
<gene>
    <name evidence="2" type="ORF">IAR55_002060</name>
</gene>
<reference evidence="2 3" key="1">
    <citation type="journal article" date="2024" name="bioRxiv">
        <title>Comparative genomics of Cryptococcus and Kwoniella reveals pathogenesis evolution and contrasting karyotype dynamics via intercentromeric recombination or chromosome fusion.</title>
        <authorList>
            <person name="Coelho M.A."/>
            <person name="David-Palma M."/>
            <person name="Shea T."/>
            <person name="Bowers K."/>
            <person name="McGinley-Smith S."/>
            <person name="Mohammad A.W."/>
            <person name="Gnirke A."/>
            <person name="Yurkov A.M."/>
            <person name="Nowrousian M."/>
            <person name="Sun S."/>
            <person name="Cuomo C.A."/>
            <person name="Heitman J."/>
        </authorList>
    </citation>
    <scope>NUCLEOTIDE SEQUENCE [LARGE SCALE GENOMIC DNA]</scope>
    <source>
        <strain evidence="2 3">CBS 13917</strain>
    </source>
</reference>